<dbReference type="EMBL" id="FNLF01000002">
    <property type="protein sequence ID" value="SDQ57224.1"/>
    <property type="molecule type" value="Genomic_DNA"/>
</dbReference>
<dbReference type="STRING" id="47312.SAMN04489765_0935"/>
<feature type="region of interest" description="Disordered" evidence="1">
    <location>
        <begin position="1"/>
        <end position="42"/>
    </location>
</feature>
<keyword evidence="2" id="KW-0812">Transmembrane</keyword>
<accession>A0A1H1BZ60</accession>
<keyword evidence="2" id="KW-1133">Transmembrane helix</keyword>
<keyword evidence="2" id="KW-0472">Membrane</keyword>
<evidence type="ECO:0000313" key="3">
    <source>
        <dbReference type="EMBL" id="SDQ57224.1"/>
    </source>
</evidence>
<reference evidence="4" key="1">
    <citation type="submission" date="2016-10" db="EMBL/GenBank/DDBJ databases">
        <authorList>
            <person name="Varghese N."/>
            <person name="Submissions S."/>
        </authorList>
    </citation>
    <scope>NUCLEOTIDE SEQUENCE [LARGE SCALE GENOMIC DNA]</scope>
    <source>
        <strain evidence="4">DSM 44142</strain>
    </source>
</reference>
<dbReference type="GO" id="GO:0005886">
    <property type="term" value="C:plasma membrane"/>
    <property type="evidence" value="ECO:0007669"/>
    <property type="project" value="TreeGrafter"/>
</dbReference>
<dbReference type="PANTHER" id="PTHR38442:SF1">
    <property type="entry name" value="INNER MEMBRANE PROTEIN"/>
    <property type="match status" value="1"/>
</dbReference>
<sequence>MIFGQDRLVTVSTPAGSPQSSGTGSASRVPASPFGGTPDEQKQRDLRKMKALALSFLIGAAIIYLFCEYLDTKGSNLAIAGPWVGYVKAAAEAGMVGGLADWFAVTALFRHPLGIPIPHTAIIKKKKDQLGDALGGFVESNFLTPEVIAEKVGSLDLSGRVANWMADPDNSQKLGAEAAKLVKVMSEVLRDEDVEAVLNSTIIKRLAEPEWGPPIGRLVETLLQEQRQLPLINLLAERAHHWALGSQGVIDKIVDTDGPQWSPKFVNSLLGERIYRELVEFTWKVRSDPDHEVRQAMSTFLWDFASDLQHDPRTIAKVEDVKAELMGREEVRTAAQAAWRAAKRMIEASVEDPDSTLREKFSESAARFGVRLRDDQALRDKVDFWVDRSVRHLVENYAGQITSIITDTVARWDADEASDKIELAVGRDLQFIRINGTVVGSIAGLAIYTITQIFFG</sequence>
<dbReference type="Pfam" id="PF04286">
    <property type="entry name" value="DUF445"/>
    <property type="match status" value="1"/>
</dbReference>
<dbReference type="Proteomes" id="UP000183053">
    <property type="component" value="Unassembled WGS sequence"/>
</dbReference>
<name>A0A1H1BZ60_9ACTN</name>
<evidence type="ECO:0000256" key="2">
    <source>
        <dbReference type="SAM" id="Phobius"/>
    </source>
</evidence>
<dbReference type="PANTHER" id="PTHR38442">
    <property type="entry name" value="INNER MEMBRANE PROTEIN-RELATED"/>
    <property type="match status" value="1"/>
</dbReference>
<evidence type="ECO:0000313" key="4">
    <source>
        <dbReference type="Proteomes" id="UP000183053"/>
    </source>
</evidence>
<organism evidence="3 4">
    <name type="scientific">Tsukamurella pulmonis</name>
    <dbReference type="NCBI Taxonomy" id="47312"/>
    <lineage>
        <taxon>Bacteria</taxon>
        <taxon>Bacillati</taxon>
        <taxon>Actinomycetota</taxon>
        <taxon>Actinomycetes</taxon>
        <taxon>Mycobacteriales</taxon>
        <taxon>Tsukamurellaceae</taxon>
        <taxon>Tsukamurella</taxon>
    </lineage>
</organism>
<feature type="compositionally biased region" description="Polar residues" evidence="1">
    <location>
        <begin position="10"/>
        <end position="26"/>
    </location>
</feature>
<keyword evidence="4" id="KW-1185">Reference proteome</keyword>
<gene>
    <name evidence="3" type="ORF">SAMN04489765_0935</name>
</gene>
<dbReference type="AlphaFoldDB" id="A0A1H1BZ60"/>
<feature type="transmembrane region" description="Helical" evidence="2">
    <location>
        <begin position="49"/>
        <end position="66"/>
    </location>
</feature>
<proteinExistence type="predicted"/>
<evidence type="ECO:0000256" key="1">
    <source>
        <dbReference type="SAM" id="MobiDB-lite"/>
    </source>
</evidence>
<dbReference type="InterPro" id="IPR007383">
    <property type="entry name" value="DUF445"/>
</dbReference>
<protein>
    <submittedName>
        <fullName evidence="3">Uncharacterized membrane-anchored protein YjiN, DUF445 family</fullName>
    </submittedName>
</protein>